<sequence length="338" mass="39413">MYDEGERNLYNGARTRRTARYFLLVFLFSLLSNPHYLPNSVTRNINQPCPSRLSRHLDTSIHEPAQPSIMTAPQHFSKDLYKLLHLPRTATTPEIKQSYRRVALALHPDRHNGCPTKSDEFKAVTEAYRILIDYGKRVEYDKWLSSVRFEGDKVIKKGASRASERNPFYRKVYSPQAPPGMKTFDRQRHYDMHYGDGIMREEIERARKRAEMASPRKSGFSYQSPLGNGFTFDKGRHTGDQVNPYSRRGRRQHDHINEHNNNGGIKIEYEEAYFDMNGGDFNQARRVMKSKEYVVERMNDRRKNRVRERGEPNPYLRRQGMEKNAGGKDAESSGCVIM</sequence>
<dbReference type="CDD" id="cd06257">
    <property type="entry name" value="DnaJ"/>
    <property type="match status" value="1"/>
</dbReference>
<evidence type="ECO:0000313" key="4">
    <source>
        <dbReference type="EMBL" id="KAL3783011.1"/>
    </source>
</evidence>
<dbReference type="AlphaFoldDB" id="A0ABD3P597"/>
<dbReference type="Pfam" id="PF00226">
    <property type="entry name" value="DnaJ"/>
    <property type="match status" value="1"/>
</dbReference>
<keyword evidence="5" id="KW-1185">Reference proteome</keyword>
<organism evidence="4 5">
    <name type="scientific">Cyclotella cryptica</name>
    <dbReference type="NCBI Taxonomy" id="29204"/>
    <lineage>
        <taxon>Eukaryota</taxon>
        <taxon>Sar</taxon>
        <taxon>Stramenopiles</taxon>
        <taxon>Ochrophyta</taxon>
        <taxon>Bacillariophyta</taxon>
        <taxon>Coscinodiscophyceae</taxon>
        <taxon>Thalassiosirophycidae</taxon>
        <taxon>Stephanodiscales</taxon>
        <taxon>Stephanodiscaceae</taxon>
        <taxon>Cyclotella</taxon>
    </lineage>
</organism>
<keyword evidence="2" id="KW-1133">Transmembrane helix</keyword>
<feature type="region of interest" description="Disordered" evidence="1">
    <location>
        <begin position="300"/>
        <end position="338"/>
    </location>
</feature>
<dbReference type="Gene3D" id="1.10.287.110">
    <property type="entry name" value="DnaJ domain"/>
    <property type="match status" value="1"/>
</dbReference>
<dbReference type="Proteomes" id="UP001516023">
    <property type="component" value="Unassembled WGS sequence"/>
</dbReference>
<dbReference type="InterPro" id="IPR001623">
    <property type="entry name" value="DnaJ_domain"/>
</dbReference>
<feature type="transmembrane region" description="Helical" evidence="2">
    <location>
        <begin position="21"/>
        <end position="37"/>
    </location>
</feature>
<feature type="region of interest" description="Disordered" evidence="1">
    <location>
        <begin position="214"/>
        <end position="237"/>
    </location>
</feature>
<feature type="domain" description="J" evidence="3">
    <location>
        <begin position="79"/>
        <end position="144"/>
    </location>
</feature>
<keyword evidence="2" id="KW-0812">Transmembrane</keyword>
<feature type="compositionally biased region" description="Basic and acidic residues" evidence="1">
    <location>
        <begin position="319"/>
        <end position="331"/>
    </location>
</feature>
<gene>
    <name evidence="4" type="ORF">HJC23_010118</name>
</gene>
<dbReference type="SMART" id="SM00271">
    <property type="entry name" value="DnaJ"/>
    <property type="match status" value="1"/>
</dbReference>
<feature type="compositionally biased region" description="Basic and acidic residues" evidence="1">
    <location>
        <begin position="300"/>
        <end position="311"/>
    </location>
</feature>
<evidence type="ECO:0000256" key="2">
    <source>
        <dbReference type="SAM" id="Phobius"/>
    </source>
</evidence>
<evidence type="ECO:0000259" key="3">
    <source>
        <dbReference type="PROSITE" id="PS50076"/>
    </source>
</evidence>
<dbReference type="PANTHER" id="PTHR24074">
    <property type="entry name" value="CO-CHAPERONE PROTEIN DJLA"/>
    <property type="match status" value="1"/>
</dbReference>
<dbReference type="InterPro" id="IPR036869">
    <property type="entry name" value="J_dom_sf"/>
</dbReference>
<dbReference type="InterPro" id="IPR050817">
    <property type="entry name" value="DjlA_DnaK_co-chaperone"/>
</dbReference>
<proteinExistence type="predicted"/>
<evidence type="ECO:0000256" key="1">
    <source>
        <dbReference type="SAM" id="MobiDB-lite"/>
    </source>
</evidence>
<reference evidence="4 5" key="1">
    <citation type="journal article" date="2020" name="G3 (Bethesda)">
        <title>Improved Reference Genome for Cyclotella cryptica CCMP332, a Model for Cell Wall Morphogenesis, Salinity Adaptation, and Lipid Production in Diatoms (Bacillariophyta).</title>
        <authorList>
            <person name="Roberts W.R."/>
            <person name="Downey K.M."/>
            <person name="Ruck E.C."/>
            <person name="Traller J.C."/>
            <person name="Alverson A.J."/>
        </authorList>
    </citation>
    <scope>NUCLEOTIDE SEQUENCE [LARGE SCALE GENOMIC DNA]</scope>
    <source>
        <strain evidence="4 5">CCMP332</strain>
    </source>
</reference>
<evidence type="ECO:0000313" key="5">
    <source>
        <dbReference type="Proteomes" id="UP001516023"/>
    </source>
</evidence>
<comment type="caution">
    <text evidence="4">The sequence shown here is derived from an EMBL/GenBank/DDBJ whole genome shotgun (WGS) entry which is preliminary data.</text>
</comment>
<dbReference type="PROSITE" id="PS50076">
    <property type="entry name" value="DNAJ_2"/>
    <property type="match status" value="1"/>
</dbReference>
<accession>A0ABD3P597</accession>
<dbReference type="SUPFAM" id="SSF46565">
    <property type="entry name" value="Chaperone J-domain"/>
    <property type="match status" value="1"/>
</dbReference>
<name>A0ABD3P597_9STRA</name>
<keyword evidence="2" id="KW-0472">Membrane</keyword>
<dbReference type="EMBL" id="JABMIG020000270">
    <property type="protein sequence ID" value="KAL3783011.1"/>
    <property type="molecule type" value="Genomic_DNA"/>
</dbReference>
<dbReference type="PRINTS" id="PR00625">
    <property type="entry name" value="JDOMAIN"/>
</dbReference>
<protein>
    <recommendedName>
        <fullName evidence="3">J domain-containing protein</fullName>
    </recommendedName>
</protein>